<sequence>MEFIHFVTKATFDSLEDKDIRAENHSQGFGIFIYPLIKIDFKAPNPEFVEEEYEINYKLSIEESWEAIGASHIRQANEKVIGLVFNLSPEFWPIEINIDVGSDISKQFAAKFDQLKSDEVFYKNNLNLLEVVESISAKKYSLETKFKVLSESGLRSLIECYKNSGGGIWGAISVYCLVTKNIEANMISRIVKF</sequence>
<evidence type="ECO:0000313" key="1">
    <source>
        <dbReference type="EMBL" id="MCW3167928.1"/>
    </source>
</evidence>
<gene>
    <name evidence="1" type="ORF">OMO38_05245</name>
</gene>
<proteinExistence type="predicted"/>
<reference evidence="1" key="1">
    <citation type="submission" date="2022-10" db="EMBL/GenBank/DDBJ databases">
        <title>Chryseobacterium babae sp. nov. isolated from the gut of the beetle Oryctes rhinoceros, and Chryseobacterium kimseyorum sp. nov., isolated from a stick insect rearing cage.</title>
        <authorList>
            <person name="Shelomi M."/>
            <person name="Han C.-J."/>
            <person name="Chen W.-M."/>
            <person name="Chen H.-K."/>
            <person name="Liaw S.-J."/>
            <person name="Muhle E."/>
            <person name="Clermont D."/>
        </authorList>
    </citation>
    <scope>NUCLEOTIDE SEQUENCE</scope>
    <source>
        <strain evidence="1">09-1422</strain>
    </source>
</reference>
<accession>A0ABT3HVW0</accession>
<dbReference type="Proteomes" id="UP001163731">
    <property type="component" value="Unassembled WGS sequence"/>
</dbReference>
<name>A0ABT3HVW0_9FLAO</name>
<dbReference type="RefSeq" id="WP_264749167.1">
    <property type="nucleotide sequence ID" value="NZ_JAPDHW010000003.1"/>
</dbReference>
<evidence type="ECO:0000313" key="2">
    <source>
        <dbReference type="Proteomes" id="UP001163731"/>
    </source>
</evidence>
<protein>
    <submittedName>
        <fullName evidence="1">Uncharacterized protein</fullName>
    </submittedName>
</protein>
<dbReference type="EMBL" id="JAPDHW010000003">
    <property type="protein sequence ID" value="MCW3167928.1"/>
    <property type="molecule type" value="Genomic_DNA"/>
</dbReference>
<keyword evidence="2" id="KW-1185">Reference proteome</keyword>
<organism evidence="1 2">
    <name type="scientific">Chryseobacterium kimseyorum</name>
    <dbReference type="NCBI Taxonomy" id="2984028"/>
    <lineage>
        <taxon>Bacteria</taxon>
        <taxon>Pseudomonadati</taxon>
        <taxon>Bacteroidota</taxon>
        <taxon>Flavobacteriia</taxon>
        <taxon>Flavobacteriales</taxon>
        <taxon>Weeksellaceae</taxon>
        <taxon>Chryseobacterium group</taxon>
        <taxon>Chryseobacterium</taxon>
    </lineage>
</organism>
<comment type="caution">
    <text evidence="1">The sequence shown here is derived from an EMBL/GenBank/DDBJ whole genome shotgun (WGS) entry which is preliminary data.</text>
</comment>